<evidence type="ECO:0000256" key="10">
    <source>
        <dbReference type="ARBA" id="ARBA00023303"/>
    </source>
</evidence>
<keyword evidence="10" id="KW-0407">Ion channel</keyword>
<keyword evidence="9 12" id="KW-0472">Membrane</keyword>
<feature type="compositionally biased region" description="Basic and acidic residues" evidence="11">
    <location>
        <begin position="445"/>
        <end position="454"/>
    </location>
</feature>
<feature type="transmembrane region" description="Helical" evidence="12">
    <location>
        <begin position="662"/>
        <end position="687"/>
    </location>
</feature>
<dbReference type="Gene3D" id="1.25.40.20">
    <property type="entry name" value="Ankyrin repeat-containing domain"/>
    <property type="match status" value="2"/>
</dbReference>
<dbReference type="InParanoid" id="A0A7M7T2Q7"/>
<dbReference type="Pfam" id="PF12796">
    <property type="entry name" value="Ank_2"/>
    <property type="match status" value="2"/>
</dbReference>
<dbReference type="PANTHER" id="PTHR47143">
    <property type="entry name" value="TRANSIENT RECEPTOR POTENTIAL CATION CHANNEL PROTEIN PAINLESS"/>
    <property type="match status" value="1"/>
</dbReference>
<feature type="transmembrane region" description="Helical" evidence="12">
    <location>
        <begin position="699"/>
        <end position="719"/>
    </location>
</feature>
<feature type="compositionally biased region" description="Basic and acidic residues" evidence="11">
    <location>
        <begin position="421"/>
        <end position="433"/>
    </location>
</feature>
<keyword evidence="2" id="KW-0813">Transport</keyword>
<dbReference type="OrthoDB" id="1661883at2759"/>
<sequence>MKGPDSAPPNQRPLSLSVSQSDDRDLLESKTKDESTLMHTLCKHGHHGIVQMLDKMCSKLLDCQNKRRLTPLHSACGRNQVEVATLVCDLLHLRREEDFHIGMEESGPEDPPSLLKYTAKKDAIDCLVVLLKRRKDHKTLIDLLKWISVERNLFKVLKALLNRSEEIELRKGQDDMMKLTRLCAEKGHTQSVLELVAWDKDMINKAHDGNSLIHLIAEKGHHQTTKEFLNLKNPDVQTNKTDKLGQTALHVAIQGGHRMTSEFILKTDTELAGINDNKKMTPLMYACKTGNIYIVKKLLEMLKEDQVEIGFLHCDENGLNCLDHAIDNGHEMIAVALLDQDNWRRLMTHATSGEGTKTTPMRKLISSMPGVGKFVLDKCIKPEPKLSVQPSDDEDEGQRPDSDVEIKVDFELLEDWFSEWMREGDDQPSKQKNGDYMAMTKRGRGTGDRDENKDGQASATSVTSSFNGDGKLKRNASIYVRDRLSRSENHPVHYLIENDESKKLLDHPVVRLMFRNKHEAFRLEYWPRFCLQLTLLVFLTLHSLIIPPPYYVKKHLSEGNYTWLADGEAKWKKDLDSNALVLFGSIGTWLILLLTVIYFFEFLQRKWVYRKPKSFSIAGWLSFIRELTLQILIILFVVPGFGDVYFGHGVTFKADWQWELGAYAVLLAWINFILFLQTAPFFGIYILMFIEVITTMVNFLLVAGIFICTFAVVFCILIINQTQYHTFWDSLAKSLTMLTGGIDFDTVFHPMDYLYQQSATEDFTNIVFYPSTTLVIFLIFLFSMPIVVMNLLTGLAVYDIDVIQKKAKIVKQTIEAEGILAVQNNMLPWVWKRSVLQHKKITVFKNVSSLTAICYKLTGYKDTHDYLVAFLEELGKKAGRVEYTKTTDVKIDNMMDKIDDVRNRLYLLSDETLDANTLHREAIRQVQDKLDKMCRGKVV</sequence>
<dbReference type="AlphaFoldDB" id="A0A7M7T2Q7"/>
<dbReference type="GO" id="GO:1902495">
    <property type="term" value="C:transmembrane transporter complex"/>
    <property type="evidence" value="ECO:0000318"/>
    <property type="project" value="GO_Central"/>
</dbReference>
<keyword evidence="3" id="KW-0716">Sensory transduction</keyword>
<proteinExistence type="predicted"/>
<feature type="region of interest" description="Disordered" evidence="11">
    <location>
        <begin position="1"/>
        <end position="29"/>
    </location>
</feature>
<dbReference type="GO" id="GO:0034220">
    <property type="term" value="P:monoatomic ion transmembrane transport"/>
    <property type="evidence" value="ECO:0000318"/>
    <property type="project" value="GO_Central"/>
</dbReference>
<keyword evidence="4 12" id="KW-0812">Transmembrane</keyword>
<dbReference type="KEGG" id="spu:105441997"/>
<dbReference type="Pfam" id="PF00520">
    <property type="entry name" value="Ion_trans"/>
    <property type="match status" value="1"/>
</dbReference>
<keyword evidence="7" id="KW-0040">ANK repeat</keyword>
<comment type="subcellular location">
    <subcellularLocation>
        <location evidence="1">Membrane</location>
        <topology evidence="1">Multi-pass membrane protein</topology>
    </subcellularLocation>
</comment>
<feature type="transmembrane region" description="Helical" evidence="12">
    <location>
        <begin position="774"/>
        <end position="798"/>
    </location>
</feature>
<dbReference type="GO" id="GO:0005216">
    <property type="term" value="F:monoatomic ion channel activity"/>
    <property type="evidence" value="ECO:0007669"/>
    <property type="project" value="InterPro"/>
</dbReference>
<reference evidence="15" key="1">
    <citation type="submission" date="2015-02" db="EMBL/GenBank/DDBJ databases">
        <title>Genome sequencing for Strongylocentrotus purpuratus.</title>
        <authorList>
            <person name="Murali S."/>
            <person name="Liu Y."/>
            <person name="Vee V."/>
            <person name="English A."/>
            <person name="Wang M."/>
            <person name="Skinner E."/>
            <person name="Han Y."/>
            <person name="Muzny D.M."/>
            <person name="Worley K.C."/>
            <person name="Gibbs R.A."/>
        </authorList>
    </citation>
    <scope>NUCLEOTIDE SEQUENCE</scope>
</reference>
<keyword evidence="6 12" id="KW-1133">Transmembrane helix</keyword>
<name>A0A7M7T2Q7_STRPU</name>
<keyword evidence="5" id="KW-0677">Repeat</keyword>
<evidence type="ECO:0000256" key="2">
    <source>
        <dbReference type="ARBA" id="ARBA00022448"/>
    </source>
</evidence>
<dbReference type="SUPFAM" id="SSF48403">
    <property type="entry name" value="Ankyrin repeat"/>
    <property type="match status" value="1"/>
</dbReference>
<dbReference type="InterPro" id="IPR002110">
    <property type="entry name" value="Ankyrin_rpt"/>
</dbReference>
<evidence type="ECO:0000259" key="13">
    <source>
        <dbReference type="Pfam" id="PF00520"/>
    </source>
</evidence>
<feature type="transmembrane region" description="Helical" evidence="12">
    <location>
        <begin position="579"/>
        <end position="600"/>
    </location>
</feature>
<feature type="domain" description="Ion transport" evidence="13">
    <location>
        <begin position="587"/>
        <end position="807"/>
    </location>
</feature>
<dbReference type="GO" id="GO:0022857">
    <property type="term" value="F:transmembrane transporter activity"/>
    <property type="evidence" value="ECO:0000318"/>
    <property type="project" value="GO_Central"/>
</dbReference>
<keyword evidence="15" id="KW-1185">Reference proteome</keyword>
<dbReference type="EnsemblMetazoa" id="XM_030993711">
    <property type="protein sequence ID" value="XP_030849571"/>
    <property type="gene ID" value="LOC105441997"/>
</dbReference>
<dbReference type="RefSeq" id="XP_030849571.1">
    <property type="nucleotide sequence ID" value="XM_030993711.1"/>
</dbReference>
<evidence type="ECO:0000256" key="7">
    <source>
        <dbReference type="ARBA" id="ARBA00023043"/>
    </source>
</evidence>
<evidence type="ECO:0000256" key="11">
    <source>
        <dbReference type="SAM" id="MobiDB-lite"/>
    </source>
</evidence>
<evidence type="ECO:0000256" key="4">
    <source>
        <dbReference type="ARBA" id="ARBA00022692"/>
    </source>
</evidence>
<feature type="compositionally biased region" description="Pro residues" evidence="11">
    <location>
        <begin position="1"/>
        <end position="11"/>
    </location>
</feature>
<evidence type="ECO:0000256" key="9">
    <source>
        <dbReference type="ARBA" id="ARBA00023136"/>
    </source>
</evidence>
<reference evidence="14" key="2">
    <citation type="submission" date="2021-01" db="UniProtKB">
        <authorList>
            <consortium name="EnsemblMetazoa"/>
        </authorList>
    </citation>
    <scope>IDENTIFICATION</scope>
</reference>
<evidence type="ECO:0000256" key="6">
    <source>
        <dbReference type="ARBA" id="ARBA00022989"/>
    </source>
</evidence>
<evidence type="ECO:0000256" key="1">
    <source>
        <dbReference type="ARBA" id="ARBA00004141"/>
    </source>
</evidence>
<dbReference type="SMART" id="SM00248">
    <property type="entry name" value="ANK"/>
    <property type="match status" value="6"/>
</dbReference>
<dbReference type="Proteomes" id="UP000007110">
    <property type="component" value="Unassembled WGS sequence"/>
</dbReference>
<evidence type="ECO:0000256" key="5">
    <source>
        <dbReference type="ARBA" id="ARBA00022737"/>
    </source>
</evidence>
<evidence type="ECO:0000313" key="14">
    <source>
        <dbReference type="EnsemblMetazoa" id="XP_030849571"/>
    </source>
</evidence>
<evidence type="ECO:0000313" key="15">
    <source>
        <dbReference type="Proteomes" id="UP000007110"/>
    </source>
</evidence>
<organism evidence="14 15">
    <name type="scientific">Strongylocentrotus purpuratus</name>
    <name type="common">Purple sea urchin</name>
    <dbReference type="NCBI Taxonomy" id="7668"/>
    <lineage>
        <taxon>Eukaryota</taxon>
        <taxon>Metazoa</taxon>
        <taxon>Echinodermata</taxon>
        <taxon>Eleutherozoa</taxon>
        <taxon>Echinozoa</taxon>
        <taxon>Echinoidea</taxon>
        <taxon>Euechinoidea</taxon>
        <taxon>Echinacea</taxon>
        <taxon>Camarodonta</taxon>
        <taxon>Echinidea</taxon>
        <taxon>Strongylocentrotidae</taxon>
        <taxon>Strongylocentrotus</taxon>
    </lineage>
</organism>
<keyword evidence="8" id="KW-0406">Ion transport</keyword>
<dbReference type="GeneID" id="105441997"/>
<dbReference type="InterPro" id="IPR005821">
    <property type="entry name" value="Ion_trans_dom"/>
</dbReference>
<protein>
    <recommendedName>
        <fullName evidence="13">Ion transport domain-containing protein</fullName>
    </recommendedName>
</protein>
<dbReference type="InterPro" id="IPR052076">
    <property type="entry name" value="TRP_cation_channel"/>
</dbReference>
<feature type="region of interest" description="Disordered" evidence="11">
    <location>
        <begin position="421"/>
        <end position="468"/>
    </location>
</feature>
<feature type="region of interest" description="Disordered" evidence="11">
    <location>
        <begin position="384"/>
        <end position="404"/>
    </location>
</feature>
<evidence type="ECO:0000256" key="8">
    <source>
        <dbReference type="ARBA" id="ARBA00023065"/>
    </source>
</evidence>
<evidence type="ECO:0000256" key="3">
    <source>
        <dbReference type="ARBA" id="ARBA00022606"/>
    </source>
</evidence>
<feature type="compositionally biased region" description="Polar residues" evidence="11">
    <location>
        <begin position="455"/>
        <end position="467"/>
    </location>
</feature>
<evidence type="ECO:0000256" key="12">
    <source>
        <dbReference type="SAM" id="Phobius"/>
    </source>
</evidence>
<feature type="transmembrane region" description="Helical" evidence="12">
    <location>
        <begin position="620"/>
        <end position="642"/>
    </location>
</feature>
<dbReference type="InterPro" id="IPR036770">
    <property type="entry name" value="Ankyrin_rpt-contain_sf"/>
</dbReference>
<accession>A0A7M7T2Q7</accession>
<dbReference type="PANTHER" id="PTHR47143:SF3">
    <property type="entry name" value="PWWP DOMAIN-CONTAINING PROTEIN"/>
    <property type="match status" value="1"/>
</dbReference>